<sequence length="159" mass="16408">MSSHLSPRSLSLLPHSLSHARRPSLLRPLPCSGPSPPPCTGEHPRRLLEFVAAHGPAAEGQGRRAAYPRRRSGGSVPAPPPPARGGEGGRRALVAPAVARGALRAAGCAGPAVPAPPRLRHGDGRAHGGGRRQAHVAAGLTRHAPPGARLLPLLEEDLR</sequence>
<accession>A0A8T0V6A0</accession>
<feature type="region of interest" description="Disordered" evidence="1">
    <location>
        <begin position="1"/>
        <end position="92"/>
    </location>
</feature>
<proteinExistence type="predicted"/>
<evidence type="ECO:0000313" key="2">
    <source>
        <dbReference type="EMBL" id="KAG2630058.1"/>
    </source>
</evidence>
<organism evidence="2 3">
    <name type="scientific">Panicum virgatum</name>
    <name type="common">Blackwell switchgrass</name>
    <dbReference type="NCBI Taxonomy" id="38727"/>
    <lineage>
        <taxon>Eukaryota</taxon>
        <taxon>Viridiplantae</taxon>
        <taxon>Streptophyta</taxon>
        <taxon>Embryophyta</taxon>
        <taxon>Tracheophyta</taxon>
        <taxon>Spermatophyta</taxon>
        <taxon>Magnoliopsida</taxon>
        <taxon>Liliopsida</taxon>
        <taxon>Poales</taxon>
        <taxon>Poaceae</taxon>
        <taxon>PACMAD clade</taxon>
        <taxon>Panicoideae</taxon>
        <taxon>Panicodae</taxon>
        <taxon>Paniceae</taxon>
        <taxon>Panicinae</taxon>
        <taxon>Panicum</taxon>
        <taxon>Panicum sect. Hiantes</taxon>
    </lineage>
</organism>
<evidence type="ECO:0000256" key="1">
    <source>
        <dbReference type="SAM" id="MobiDB-lite"/>
    </source>
</evidence>
<dbReference type="Proteomes" id="UP000823388">
    <property type="component" value="Chromosome 3K"/>
</dbReference>
<feature type="compositionally biased region" description="Low complexity" evidence="1">
    <location>
        <begin position="1"/>
        <end position="17"/>
    </location>
</feature>
<dbReference type="AlphaFoldDB" id="A0A8T0V6A0"/>
<gene>
    <name evidence="2" type="ORF">PVAP13_3KG517901</name>
</gene>
<comment type="caution">
    <text evidence="2">The sequence shown here is derived from an EMBL/GenBank/DDBJ whole genome shotgun (WGS) entry which is preliminary data.</text>
</comment>
<evidence type="ECO:0000313" key="3">
    <source>
        <dbReference type="Proteomes" id="UP000823388"/>
    </source>
</evidence>
<name>A0A8T0V6A0_PANVG</name>
<feature type="region of interest" description="Disordered" evidence="1">
    <location>
        <begin position="107"/>
        <end position="159"/>
    </location>
</feature>
<protein>
    <submittedName>
        <fullName evidence="2">Uncharacterized protein</fullName>
    </submittedName>
</protein>
<dbReference type="EMBL" id="CM029041">
    <property type="protein sequence ID" value="KAG2630058.1"/>
    <property type="molecule type" value="Genomic_DNA"/>
</dbReference>
<reference evidence="2" key="1">
    <citation type="submission" date="2020-05" db="EMBL/GenBank/DDBJ databases">
        <title>WGS assembly of Panicum virgatum.</title>
        <authorList>
            <person name="Lovell J.T."/>
            <person name="Jenkins J."/>
            <person name="Shu S."/>
            <person name="Juenger T.E."/>
            <person name="Schmutz J."/>
        </authorList>
    </citation>
    <scope>NUCLEOTIDE SEQUENCE</scope>
    <source>
        <strain evidence="2">AP13</strain>
    </source>
</reference>
<keyword evidence="3" id="KW-1185">Reference proteome</keyword>